<gene>
    <name evidence="3" type="ORF">MAM_04928</name>
</gene>
<sequence length="280" mass="31510">MRLLPAVLLQLLLPLPLATHADDAYDFFPHRPSGWEADDRTIWTNSHLSSIYLVPTDQREHWGMSLPPWDVADLIDGHCARGGCNTTVTLPSAVLAHDNRPPVTGNVTLRLSGRFETSDSYRGTRRDFVEVLKLFLKVMYDPLETEFVRHAGEHGPARNISETGYRPVYTGPKVIRLRVKVNHDSHLPVPFLSVYVDGGTRRPLPRPAGFCKDLAGRRGALLDAMSRKFGKDLVIYRMGCLVPKEKGSTAGPRKGRADDDAECRRKRQRQRHGNTPSRCR</sequence>
<dbReference type="GeneID" id="63739383"/>
<evidence type="ECO:0000313" key="4">
    <source>
        <dbReference type="Proteomes" id="UP000030816"/>
    </source>
</evidence>
<evidence type="ECO:0000256" key="1">
    <source>
        <dbReference type="SAM" id="MobiDB-lite"/>
    </source>
</evidence>
<dbReference type="HOGENOM" id="CLU_994273_0_0_1"/>
<dbReference type="RefSeq" id="XP_040678397.1">
    <property type="nucleotide sequence ID" value="XM_040823726.1"/>
</dbReference>
<keyword evidence="4" id="KW-1185">Reference proteome</keyword>
<evidence type="ECO:0000313" key="3">
    <source>
        <dbReference type="EMBL" id="KHN97331.1"/>
    </source>
</evidence>
<feature type="chain" id="PRO_5002081338" evidence="2">
    <location>
        <begin position="22"/>
        <end position="280"/>
    </location>
</feature>
<reference evidence="3 4" key="1">
    <citation type="journal article" date="2014" name="Proc. Natl. Acad. Sci. U.S.A.">
        <title>Trajectory and genomic determinants of fungal-pathogen speciation and host adaptation.</title>
        <authorList>
            <person name="Hu X."/>
            <person name="Xiao G."/>
            <person name="Zheng P."/>
            <person name="Shang Y."/>
            <person name="Su Y."/>
            <person name="Zhang X."/>
            <person name="Liu X."/>
            <person name="Zhan S."/>
            <person name="St Leger R.J."/>
            <person name="Wang C."/>
        </authorList>
    </citation>
    <scope>NUCLEOTIDE SEQUENCE [LARGE SCALE GENOMIC DNA]</scope>
    <source>
        <strain evidence="3 4">ARSEF 1941</strain>
    </source>
</reference>
<feature type="signal peptide" evidence="2">
    <location>
        <begin position="1"/>
        <end position="21"/>
    </location>
</feature>
<proteinExistence type="predicted"/>
<comment type="caution">
    <text evidence="3">The sequence shown here is derived from an EMBL/GenBank/DDBJ whole genome shotgun (WGS) entry which is preliminary data.</text>
</comment>
<name>A0A0B2WMP6_METAS</name>
<organism evidence="3 4">
    <name type="scientific">Metarhizium album (strain ARSEF 1941)</name>
    <dbReference type="NCBI Taxonomy" id="1081103"/>
    <lineage>
        <taxon>Eukaryota</taxon>
        <taxon>Fungi</taxon>
        <taxon>Dikarya</taxon>
        <taxon>Ascomycota</taxon>
        <taxon>Pezizomycotina</taxon>
        <taxon>Sordariomycetes</taxon>
        <taxon>Hypocreomycetidae</taxon>
        <taxon>Hypocreales</taxon>
        <taxon>Clavicipitaceae</taxon>
        <taxon>Metarhizium</taxon>
    </lineage>
</organism>
<protein>
    <submittedName>
        <fullName evidence="3">Uncharacterized protein</fullName>
    </submittedName>
</protein>
<feature type="region of interest" description="Disordered" evidence="1">
    <location>
        <begin position="245"/>
        <end position="280"/>
    </location>
</feature>
<evidence type="ECO:0000256" key="2">
    <source>
        <dbReference type="SAM" id="SignalP"/>
    </source>
</evidence>
<keyword evidence="2" id="KW-0732">Signal</keyword>
<dbReference type="AlphaFoldDB" id="A0A0B2WMP6"/>
<dbReference type="EMBL" id="AZHE01000011">
    <property type="protein sequence ID" value="KHN97331.1"/>
    <property type="molecule type" value="Genomic_DNA"/>
</dbReference>
<dbReference type="OrthoDB" id="4959997at2759"/>
<dbReference type="Proteomes" id="UP000030816">
    <property type="component" value="Unassembled WGS sequence"/>
</dbReference>
<accession>A0A0B2WMP6</accession>